<gene>
    <name evidence="1" type="ordered locus">M1425_0445</name>
</gene>
<dbReference type="RefSeq" id="WP_012710586.1">
    <property type="nucleotide sequence ID" value="NC_012588.1"/>
</dbReference>
<evidence type="ECO:0000313" key="1">
    <source>
        <dbReference type="EMBL" id="ACP37309.1"/>
    </source>
</evidence>
<dbReference type="GeneID" id="70691943"/>
<proteinExistence type="predicted"/>
<dbReference type="EMBL" id="CP001400">
    <property type="protein sequence ID" value="ACP37309.1"/>
    <property type="molecule type" value="Genomic_DNA"/>
</dbReference>
<protein>
    <submittedName>
        <fullName evidence="1">Uncharacterized protein</fullName>
    </submittedName>
</protein>
<dbReference type="Proteomes" id="UP000001350">
    <property type="component" value="Chromosome"/>
</dbReference>
<accession>C3MUS5</accession>
<dbReference type="AlphaFoldDB" id="C3MUS5"/>
<organism evidence="1 2">
    <name type="scientific">Saccharolobus islandicus (strain M.14.25 / Kamchatka #1)</name>
    <name type="common">Sulfolobus islandicus</name>
    <dbReference type="NCBI Taxonomy" id="427317"/>
    <lineage>
        <taxon>Archaea</taxon>
        <taxon>Thermoproteota</taxon>
        <taxon>Thermoprotei</taxon>
        <taxon>Sulfolobales</taxon>
        <taxon>Sulfolobaceae</taxon>
        <taxon>Saccharolobus</taxon>
    </lineage>
</organism>
<dbReference type="KEGG" id="sia:M1425_0445"/>
<reference evidence="1 2" key="1">
    <citation type="journal article" date="2009" name="Proc. Natl. Acad. Sci. U.S.A.">
        <title>Biogeography of the Sulfolobus islandicus pan-genome.</title>
        <authorList>
            <person name="Reno M.L."/>
            <person name="Held N.L."/>
            <person name="Fields C.J."/>
            <person name="Burke P.V."/>
            <person name="Whitaker R.J."/>
        </authorList>
    </citation>
    <scope>NUCLEOTIDE SEQUENCE [LARGE SCALE GENOMIC DNA]</scope>
    <source>
        <strain evidence="2">M.14.25 / Kamchatka #1</strain>
    </source>
</reference>
<dbReference type="HOGENOM" id="CLU_053469_0_0_2"/>
<sequence>MKKSNAKTIYATSAKYSQITLEHIEQNRIESYTPFFKIDTKIDKWEKAIKAVEVIVSQLEKEGVEKSVYLLWSGKGIHVRINENAIPKDFGPLTAAHAIVQYVLREVRDEIIKIGDVKVDELIDPKRVFTVPLSPHKELDYVTVCFSPDKLSKFSLDWANPDSFIHEERVYERYEKDEAKELIERALMEYKPSHEGVKPKKEETVEGKIVRFQVMDILEAARYYVLYGDLDKAKSFGLNRAIFYAWAKYYGREYVLKGSKTGILSEIKKSEDKISTEVAGESVYQDVKTGYYIIGDKPQTPEDYDKEIKNKIELVIPYDKARDAAVKYISSFPKSILENQRLFYEKVYVPVRDHFIEKVVNRKRFGGFPSLVTMLYI</sequence>
<name>C3MUS5_SACI4</name>
<evidence type="ECO:0000313" key="2">
    <source>
        <dbReference type="Proteomes" id="UP000001350"/>
    </source>
</evidence>
<dbReference type="Gene3D" id="3.90.920.10">
    <property type="entry name" value="DNA primase, PRIM domain"/>
    <property type="match status" value="1"/>
</dbReference>